<dbReference type="Gene3D" id="3.40.800.20">
    <property type="entry name" value="Histone deacetylase domain"/>
    <property type="match status" value="1"/>
</dbReference>
<proteinExistence type="predicted"/>
<feature type="region of interest" description="Disordered" evidence="1">
    <location>
        <begin position="1"/>
        <end position="28"/>
    </location>
</feature>
<dbReference type="SUPFAM" id="SSF52768">
    <property type="entry name" value="Arginase/deacetylase"/>
    <property type="match status" value="1"/>
</dbReference>
<evidence type="ECO:0000256" key="1">
    <source>
        <dbReference type="SAM" id="MobiDB-lite"/>
    </source>
</evidence>
<evidence type="ECO:0000313" key="3">
    <source>
        <dbReference type="Proteomes" id="UP001176521"/>
    </source>
</evidence>
<protein>
    <submittedName>
        <fullName evidence="2">Histone deacetylase hda1</fullName>
        <ecNumber evidence="2">3.5.1.98</ecNumber>
    </submittedName>
</protein>
<keyword evidence="2" id="KW-0378">Hydrolase</keyword>
<dbReference type="EC" id="3.5.1.98" evidence="2"/>
<name>A0AAN6G3F1_9BASI</name>
<dbReference type="EMBL" id="JAPDMQ010001327">
    <property type="protein sequence ID" value="KAK0518332.1"/>
    <property type="molecule type" value="Genomic_DNA"/>
</dbReference>
<accession>A0AAN6G3F1</accession>
<sequence>NGEYYPGGTYGANDTVGPRHHPAQGTTVNLGWPTIGTGDADYLHALREVAIPVAEGLGSD</sequence>
<organism evidence="2 3">
    <name type="scientific">Tilletia horrida</name>
    <dbReference type="NCBI Taxonomy" id="155126"/>
    <lineage>
        <taxon>Eukaryota</taxon>
        <taxon>Fungi</taxon>
        <taxon>Dikarya</taxon>
        <taxon>Basidiomycota</taxon>
        <taxon>Ustilaginomycotina</taxon>
        <taxon>Exobasidiomycetes</taxon>
        <taxon>Tilletiales</taxon>
        <taxon>Tilletiaceae</taxon>
        <taxon>Tilletia</taxon>
    </lineage>
</organism>
<reference evidence="2" key="1">
    <citation type="journal article" date="2023" name="PhytoFront">
        <title>Draft Genome Resources of Seven Strains of Tilletia horrida, Causal Agent of Kernel Smut of Rice.</title>
        <authorList>
            <person name="Khanal S."/>
            <person name="Antony Babu S."/>
            <person name="Zhou X.G."/>
        </authorList>
    </citation>
    <scope>NUCLEOTIDE SEQUENCE</scope>
    <source>
        <strain evidence="2">TX3</strain>
    </source>
</reference>
<dbReference type="InterPro" id="IPR037138">
    <property type="entry name" value="His_deacetylse_dom_sf"/>
</dbReference>
<dbReference type="InterPro" id="IPR023696">
    <property type="entry name" value="Ureohydrolase_dom_sf"/>
</dbReference>
<evidence type="ECO:0000313" key="2">
    <source>
        <dbReference type="EMBL" id="KAK0518332.1"/>
    </source>
</evidence>
<gene>
    <name evidence="2" type="primary">HDA1_4</name>
    <name evidence="2" type="ORF">OC842_007823</name>
</gene>
<dbReference type="Proteomes" id="UP001176521">
    <property type="component" value="Unassembled WGS sequence"/>
</dbReference>
<feature type="non-terminal residue" evidence="2">
    <location>
        <position position="1"/>
    </location>
</feature>
<dbReference type="AlphaFoldDB" id="A0AAN6G3F1"/>
<keyword evidence="3" id="KW-1185">Reference proteome</keyword>
<comment type="caution">
    <text evidence="2">The sequence shown here is derived from an EMBL/GenBank/DDBJ whole genome shotgun (WGS) entry which is preliminary data.</text>
</comment>
<dbReference type="GO" id="GO:0141221">
    <property type="term" value="F:histone deacetylase activity, hydrolytic mechanism"/>
    <property type="evidence" value="ECO:0007669"/>
    <property type="project" value="UniProtKB-EC"/>
</dbReference>